<dbReference type="RefSeq" id="WP_073824818.1">
    <property type="nucleotide sequence ID" value="NZ_MQVS01000007.1"/>
</dbReference>
<name>A0A1Q5PV01_9ACTO</name>
<dbReference type="STRING" id="52770.BSZ40_07540"/>
<feature type="signal peptide" evidence="2">
    <location>
        <begin position="1"/>
        <end position="32"/>
    </location>
</feature>
<sequence length="373" mass="40885">MRHITLLAAARPSARRPSAALTSLLLLGACTAATDSPAPSAAADASTVASDAVETTPITAVTDSPSPSAAATPAPSIEPEIAALLPPIDTHVTKDLDRWTLPTDPYDTARLTELSVYLGHLEEEKCMTDAGFPEFKWGSDAFAPAPDGYRPDTLTPLFNQDSAAKYGYRTPPDPRFPLSEDRALAIMEGRDPYEHESPEFKAAYQTCGTLGLQRFLGGSPDDQPPADDAPELEMAEGPTMGPPTELEVDVAQGELPAAAERWRECMAPLAIPDLPTEPWMEIPADMPKSLRDRWDMRHTFTASEDELRVATHDANCRVSSGWQQAYYDAEWDLHQRYLDKYRPALENRIAKVRAAEVELVREILKLEAALPHR</sequence>
<feature type="chain" id="PRO_5039433417" description="YARHG domain-containing protein" evidence="2">
    <location>
        <begin position="33"/>
        <end position="373"/>
    </location>
</feature>
<feature type="compositionally biased region" description="Acidic residues" evidence="1">
    <location>
        <begin position="224"/>
        <end position="234"/>
    </location>
</feature>
<dbReference type="Proteomes" id="UP000185612">
    <property type="component" value="Unassembled WGS sequence"/>
</dbReference>
<comment type="caution">
    <text evidence="3">The sequence shown here is derived from an EMBL/GenBank/DDBJ whole genome shotgun (WGS) entry which is preliminary data.</text>
</comment>
<dbReference type="AlphaFoldDB" id="A0A1Q5PV01"/>
<dbReference type="OrthoDB" id="3253805at2"/>
<accession>A0A1Q5PV01</accession>
<dbReference type="InParanoid" id="A0A1Q5PV01"/>
<evidence type="ECO:0000256" key="2">
    <source>
        <dbReference type="SAM" id="SignalP"/>
    </source>
</evidence>
<feature type="region of interest" description="Disordered" evidence="1">
    <location>
        <begin position="215"/>
        <end position="245"/>
    </location>
</feature>
<evidence type="ECO:0000313" key="3">
    <source>
        <dbReference type="EMBL" id="OKL51411.1"/>
    </source>
</evidence>
<organism evidence="3 4">
    <name type="scientific">Buchananella hordeovulneris</name>
    <dbReference type="NCBI Taxonomy" id="52770"/>
    <lineage>
        <taxon>Bacteria</taxon>
        <taxon>Bacillati</taxon>
        <taxon>Actinomycetota</taxon>
        <taxon>Actinomycetes</taxon>
        <taxon>Actinomycetales</taxon>
        <taxon>Actinomycetaceae</taxon>
        <taxon>Buchananella</taxon>
    </lineage>
</organism>
<evidence type="ECO:0000256" key="1">
    <source>
        <dbReference type="SAM" id="MobiDB-lite"/>
    </source>
</evidence>
<dbReference type="PROSITE" id="PS51257">
    <property type="entry name" value="PROKAR_LIPOPROTEIN"/>
    <property type="match status" value="1"/>
</dbReference>
<evidence type="ECO:0008006" key="5">
    <source>
        <dbReference type="Google" id="ProtNLM"/>
    </source>
</evidence>
<protein>
    <recommendedName>
        <fullName evidence="5">YARHG domain-containing protein</fullName>
    </recommendedName>
</protein>
<gene>
    <name evidence="3" type="ORF">BSZ40_07540</name>
</gene>
<keyword evidence="2" id="KW-0732">Signal</keyword>
<reference evidence="4" key="1">
    <citation type="submission" date="2016-12" db="EMBL/GenBank/DDBJ databases">
        <authorList>
            <person name="Meng X."/>
        </authorList>
    </citation>
    <scope>NUCLEOTIDE SEQUENCE [LARGE SCALE GENOMIC DNA]</scope>
    <source>
        <strain evidence="4">DSM 20732</strain>
    </source>
</reference>
<dbReference type="EMBL" id="MQVS01000007">
    <property type="protein sequence ID" value="OKL51411.1"/>
    <property type="molecule type" value="Genomic_DNA"/>
</dbReference>
<keyword evidence="4" id="KW-1185">Reference proteome</keyword>
<proteinExistence type="predicted"/>
<evidence type="ECO:0000313" key="4">
    <source>
        <dbReference type="Proteomes" id="UP000185612"/>
    </source>
</evidence>